<accession>A0A5J5DH91</accession>
<dbReference type="EMBL" id="VOFY01000005">
    <property type="protein sequence ID" value="KAA8592725.1"/>
    <property type="molecule type" value="Genomic_DNA"/>
</dbReference>
<proteinExistence type="predicted"/>
<comment type="caution">
    <text evidence="1">The sequence shown here is derived from an EMBL/GenBank/DDBJ whole genome shotgun (WGS) entry which is preliminary data.</text>
</comment>
<sequence length="144" mass="15714">MNETPTHTFRGPKLQLESACQVIQAPDGLKQPVTEPFICNFTCAAETKGKDEVKILYREDELVSLLMSESRGGMWGLGWRSRGLLPTDSLRRRGAGADGGGSGTGLARVSGRCPGWETELGLEVVLVLLEQEERGWGTLRAKLQ</sequence>
<dbReference type="Proteomes" id="UP000327493">
    <property type="component" value="Chromosome 5"/>
</dbReference>
<name>A0A5J5DH91_9PERO</name>
<evidence type="ECO:0000313" key="1">
    <source>
        <dbReference type="EMBL" id="KAA8592725.1"/>
    </source>
</evidence>
<keyword evidence="2" id="KW-1185">Reference proteome</keyword>
<organism evidence="1 2">
    <name type="scientific">Etheostoma spectabile</name>
    <name type="common">orangethroat darter</name>
    <dbReference type="NCBI Taxonomy" id="54343"/>
    <lineage>
        <taxon>Eukaryota</taxon>
        <taxon>Metazoa</taxon>
        <taxon>Chordata</taxon>
        <taxon>Craniata</taxon>
        <taxon>Vertebrata</taxon>
        <taxon>Euteleostomi</taxon>
        <taxon>Actinopterygii</taxon>
        <taxon>Neopterygii</taxon>
        <taxon>Teleostei</taxon>
        <taxon>Neoteleostei</taxon>
        <taxon>Acanthomorphata</taxon>
        <taxon>Eupercaria</taxon>
        <taxon>Perciformes</taxon>
        <taxon>Percoidei</taxon>
        <taxon>Percidae</taxon>
        <taxon>Etheostomatinae</taxon>
        <taxon>Etheostoma</taxon>
    </lineage>
</organism>
<protein>
    <submittedName>
        <fullName evidence="1">Uncharacterized protein</fullName>
    </submittedName>
</protein>
<dbReference type="AlphaFoldDB" id="A0A5J5DH91"/>
<evidence type="ECO:0000313" key="2">
    <source>
        <dbReference type="Proteomes" id="UP000327493"/>
    </source>
</evidence>
<reference evidence="1 2" key="1">
    <citation type="submission" date="2019-08" db="EMBL/GenBank/DDBJ databases">
        <title>A chromosome-level genome assembly, high-density linkage maps, and genome scans reveal the genomic architecture of hybrid incompatibilities underlying speciation via character displacement in darters (Percidae: Etheostominae).</title>
        <authorList>
            <person name="Moran R.L."/>
            <person name="Catchen J.M."/>
            <person name="Fuller R.C."/>
        </authorList>
    </citation>
    <scope>NUCLEOTIDE SEQUENCE [LARGE SCALE GENOMIC DNA]</scope>
    <source>
        <strain evidence="1">EspeVRDwgs_2016</strain>
        <tissue evidence="1">Muscle</tissue>
    </source>
</reference>
<gene>
    <name evidence="1" type="ORF">FQN60_018180</name>
</gene>